<keyword evidence="2" id="KW-1185">Reference proteome</keyword>
<comment type="caution">
    <text evidence="1">The sequence shown here is derived from an EMBL/GenBank/DDBJ whole genome shotgun (WGS) entry which is preliminary data.</text>
</comment>
<dbReference type="AlphaFoldDB" id="A0A4Y2T1D1"/>
<proteinExistence type="predicted"/>
<feature type="non-terminal residue" evidence="1">
    <location>
        <position position="1"/>
    </location>
</feature>
<evidence type="ECO:0000313" key="1">
    <source>
        <dbReference type="EMBL" id="GBN94402.1"/>
    </source>
</evidence>
<gene>
    <name evidence="1" type="ORF">AVEN_77684-2_1</name>
</gene>
<accession>A0A4Y2T1D1</accession>
<organism evidence="1 2">
    <name type="scientific">Araneus ventricosus</name>
    <name type="common">Orbweaver spider</name>
    <name type="synonym">Epeira ventricosa</name>
    <dbReference type="NCBI Taxonomy" id="182803"/>
    <lineage>
        <taxon>Eukaryota</taxon>
        <taxon>Metazoa</taxon>
        <taxon>Ecdysozoa</taxon>
        <taxon>Arthropoda</taxon>
        <taxon>Chelicerata</taxon>
        <taxon>Arachnida</taxon>
        <taxon>Araneae</taxon>
        <taxon>Araneomorphae</taxon>
        <taxon>Entelegynae</taxon>
        <taxon>Araneoidea</taxon>
        <taxon>Araneidae</taxon>
        <taxon>Araneus</taxon>
    </lineage>
</organism>
<name>A0A4Y2T1D1_ARAVE</name>
<protein>
    <submittedName>
        <fullName evidence="1">Uncharacterized protein</fullName>
    </submittedName>
</protein>
<sequence length="79" mass="9162">ESFAVLSTLPTNQYTFRRREEFYFKESSLCDDEFLVMNQPCKNAARLLDKQECPVGTIESDAVKLFWICLGFNGAEPFR</sequence>
<dbReference type="Proteomes" id="UP000499080">
    <property type="component" value="Unassembled WGS sequence"/>
</dbReference>
<reference evidence="1 2" key="1">
    <citation type="journal article" date="2019" name="Sci. Rep.">
        <title>Orb-weaving spider Araneus ventricosus genome elucidates the spidroin gene catalogue.</title>
        <authorList>
            <person name="Kono N."/>
            <person name="Nakamura H."/>
            <person name="Ohtoshi R."/>
            <person name="Moran D.A.P."/>
            <person name="Shinohara A."/>
            <person name="Yoshida Y."/>
            <person name="Fujiwara M."/>
            <person name="Mori M."/>
            <person name="Tomita M."/>
            <person name="Arakawa K."/>
        </authorList>
    </citation>
    <scope>NUCLEOTIDE SEQUENCE [LARGE SCALE GENOMIC DNA]</scope>
</reference>
<evidence type="ECO:0000313" key="2">
    <source>
        <dbReference type="Proteomes" id="UP000499080"/>
    </source>
</evidence>
<dbReference type="EMBL" id="BGPR01025478">
    <property type="protein sequence ID" value="GBN94402.1"/>
    <property type="molecule type" value="Genomic_DNA"/>
</dbReference>